<dbReference type="GeneID" id="73468923"/>
<evidence type="ECO:0000256" key="1">
    <source>
        <dbReference type="SAM" id="MobiDB-lite"/>
    </source>
</evidence>
<dbReference type="GO" id="GO:0004092">
    <property type="term" value="F:carnitine O-acetyltransferase activity"/>
    <property type="evidence" value="ECO:0007669"/>
    <property type="project" value="TreeGrafter"/>
</dbReference>
<name>A0A8J5UYH6_9ASCO</name>
<dbReference type="AlphaFoldDB" id="A0A8J5UYH6"/>
<keyword evidence="4" id="KW-1185">Reference proteome</keyword>
<dbReference type="EMBL" id="JAGSYN010000097">
    <property type="protein sequence ID" value="KAG7664340.1"/>
    <property type="molecule type" value="Genomic_DNA"/>
</dbReference>
<dbReference type="OrthoDB" id="240216at2759"/>
<dbReference type="RefSeq" id="XP_049264572.1">
    <property type="nucleotide sequence ID" value="XM_049405839.1"/>
</dbReference>
<organism evidence="3 4">
    <name type="scientific">[Candida] subhashii</name>
    <dbReference type="NCBI Taxonomy" id="561895"/>
    <lineage>
        <taxon>Eukaryota</taxon>
        <taxon>Fungi</taxon>
        <taxon>Dikarya</taxon>
        <taxon>Ascomycota</taxon>
        <taxon>Saccharomycotina</taxon>
        <taxon>Pichiomycetes</taxon>
        <taxon>Debaryomycetaceae</taxon>
        <taxon>Spathaspora</taxon>
    </lineage>
</organism>
<dbReference type="PANTHER" id="PTHR22589">
    <property type="entry name" value="CARNITINE O-ACYLTRANSFERASE"/>
    <property type="match status" value="1"/>
</dbReference>
<proteinExistence type="predicted"/>
<feature type="region of interest" description="Disordered" evidence="1">
    <location>
        <begin position="843"/>
        <end position="879"/>
    </location>
</feature>
<dbReference type="PANTHER" id="PTHR22589:SF48">
    <property type="entry name" value="CARNITINE O-ACETYLTRANSFERASE YAT2"/>
    <property type="match status" value="1"/>
</dbReference>
<dbReference type="GO" id="GO:0009437">
    <property type="term" value="P:carnitine metabolic process"/>
    <property type="evidence" value="ECO:0007669"/>
    <property type="project" value="TreeGrafter"/>
</dbReference>
<evidence type="ECO:0000313" key="3">
    <source>
        <dbReference type="EMBL" id="KAG7664340.1"/>
    </source>
</evidence>
<reference evidence="3 4" key="1">
    <citation type="journal article" date="2021" name="DNA Res.">
        <title>Genome analysis of Candida subhashii reveals its hybrid nature and dual mitochondrial genome conformations.</title>
        <authorList>
            <person name="Mixao V."/>
            <person name="Hegedusova E."/>
            <person name="Saus E."/>
            <person name="Pryszcz L.P."/>
            <person name="Cillingova A."/>
            <person name="Nosek J."/>
            <person name="Gabaldon T."/>
        </authorList>
    </citation>
    <scope>NUCLEOTIDE SEQUENCE [LARGE SCALE GENOMIC DNA]</scope>
    <source>
        <strain evidence="3 4">CBS 10753</strain>
    </source>
</reference>
<gene>
    <name evidence="3" type="ORF">J8A68_002122</name>
</gene>
<evidence type="ECO:0000259" key="2">
    <source>
        <dbReference type="Pfam" id="PF00755"/>
    </source>
</evidence>
<dbReference type="InterPro" id="IPR000542">
    <property type="entry name" value="Carn_acyl_trans"/>
</dbReference>
<sequence length="879" mass="99428">MSQYYTFEHEDKLPQLPVPSLIATTQQLLTALKPLLSAEEFDLLIDESTEFVNNELINLIQQHLVALQENEDIACYLDIVHNNVTPAIYGESRGDVLPRNPYLILEEDPYSKTINPPNQAQRSANLINSSLKFIVSLRNESLKPDLTPKNGNPLTMACYKNLFGTTRIPDLSEEHSTNVAIKKYQDINDSRHILIICNNQYYTLEVLTEYTEEAYAQTKTKHKIWFNDLELSIILQAIIDDAKKVDRIESINNAIGSITTQSLKHWKAARLELKSSNAENLKKIDDALFVVVMDSNSPKDDQERTEVISHGSSVLSGNVQVGTCTSRWYDKLQLIVTENSVAGVVWESMIMDSTAILRFISDIYTDSVLKLAKNINGSEYTLFDSNVKFISSTETKPDQVKLTFNKTPEVQNFIHLSETRLADIINQHEYKTLNIRMDSTLVKSFSLSVDSILQVAFQITNYSLYGRMINSLEPITTRKFKNARTELVPIQNDYISNLVKLYITSASASEKFEAFSRCCQDHLVQYRAAMNGKGFERHLMSIIHIIKRPSIAKRINEINSHLPPIPDLTKTKTFVPLLLDPTIEKLQNPELLISNCGNPALLLFGITPAVDQGFGIGYIIHSDKVIITICSKHRQTARFLDTFHRVIHDIKQNLKQRSNLLLSISDSEQRSMELKRLRIEHELNTVESDNVAQRHPIPLTVAGESIPIESIKLESLPMIKSESDVRSQESEEEEEKNENYELMGGYGYFVYGELDLRSDEISRNASYIHSRNDSYRGSRVTSAVHSRHHSATNLAKLALSAHHDTLDIKEKQSLSDQIRDKLSKSTDSIPSLDASLKNLAMTQAGPSGSEVRIEVENTDEPKKKGSIGRKLDLSKHRIG</sequence>
<dbReference type="Proteomes" id="UP000694255">
    <property type="component" value="Unassembled WGS sequence"/>
</dbReference>
<comment type="caution">
    <text evidence="3">The sequence shown here is derived from an EMBL/GenBank/DDBJ whole genome shotgun (WGS) entry which is preliminary data.</text>
</comment>
<dbReference type="InterPro" id="IPR039551">
    <property type="entry name" value="Cho/carn_acyl_trans"/>
</dbReference>
<evidence type="ECO:0000313" key="4">
    <source>
        <dbReference type="Proteomes" id="UP000694255"/>
    </source>
</evidence>
<protein>
    <recommendedName>
        <fullName evidence="2">Choline/carnitine acyltransferase domain-containing protein</fullName>
    </recommendedName>
</protein>
<feature type="domain" description="Choline/carnitine acyltransferase" evidence="2">
    <location>
        <begin position="16"/>
        <end position="644"/>
    </location>
</feature>
<dbReference type="Pfam" id="PF00755">
    <property type="entry name" value="Carn_acyltransf"/>
    <property type="match status" value="1"/>
</dbReference>
<accession>A0A8J5UYH6</accession>
<dbReference type="GO" id="GO:0005829">
    <property type="term" value="C:cytosol"/>
    <property type="evidence" value="ECO:0007669"/>
    <property type="project" value="TreeGrafter"/>
</dbReference>
<feature type="compositionally biased region" description="Basic and acidic residues" evidence="1">
    <location>
        <begin position="851"/>
        <end position="879"/>
    </location>
</feature>